<name>A0A1G9LZY9_9FIRM</name>
<evidence type="ECO:0000259" key="8">
    <source>
        <dbReference type="PROSITE" id="PS50928"/>
    </source>
</evidence>
<keyword evidence="2 7" id="KW-0813">Transport</keyword>
<evidence type="ECO:0000313" key="9">
    <source>
        <dbReference type="EMBL" id="SDL66995.1"/>
    </source>
</evidence>
<dbReference type="CDD" id="cd06261">
    <property type="entry name" value="TM_PBP2"/>
    <property type="match status" value="1"/>
</dbReference>
<feature type="domain" description="ABC transmembrane type-1" evidence="8">
    <location>
        <begin position="76"/>
        <end position="268"/>
    </location>
</feature>
<keyword evidence="3" id="KW-1003">Cell membrane</keyword>
<keyword evidence="6 7" id="KW-0472">Membrane</keyword>
<evidence type="ECO:0000313" key="10">
    <source>
        <dbReference type="Proteomes" id="UP000199476"/>
    </source>
</evidence>
<feature type="transmembrane region" description="Helical" evidence="7">
    <location>
        <begin position="16"/>
        <end position="36"/>
    </location>
</feature>
<dbReference type="PROSITE" id="PS50928">
    <property type="entry name" value="ABC_TM1"/>
    <property type="match status" value="1"/>
</dbReference>
<feature type="transmembrane region" description="Helical" evidence="7">
    <location>
        <begin position="111"/>
        <end position="132"/>
    </location>
</feature>
<dbReference type="InterPro" id="IPR050901">
    <property type="entry name" value="BP-dep_ABC_trans_perm"/>
</dbReference>
<comment type="subcellular location">
    <subcellularLocation>
        <location evidence="1 7">Cell membrane</location>
        <topology evidence="1 7">Multi-pass membrane protein</topology>
    </subcellularLocation>
</comment>
<evidence type="ECO:0000256" key="1">
    <source>
        <dbReference type="ARBA" id="ARBA00004651"/>
    </source>
</evidence>
<comment type="similarity">
    <text evidence="7">Belongs to the binding-protein-dependent transport system permease family.</text>
</comment>
<dbReference type="OrthoDB" id="42677at2"/>
<dbReference type="GO" id="GO:0055085">
    <property type="term" value="P:transmembrane transport"/>
    <property type="evidence" value="ECO:0007669"/>
    <property type="project" value="InterPro"/>
</dbReference>
<evidence type="ECO:0000256" key="3">
    <source>
        <dbReference type="ARBA" id="ARBA00022475"/>
    </source>
</evidence>
<reference evidence="9 10" key="1">
    <citation type="submission" date="2016-10" db="EMBL/GenBank/DDBJ databases">
        <authorList>
            <person name="de Groot N.N."/>
        </authorList>
    </citation>
    <scope>NUCLEOTIDE SEQUENCE [LARGE SCALE GENOMIC DNA]</scope>
    <source>
        <strain evidence="9 10">SLAS-1</strain>
    </source>
</reference>
<dbReference type="GO" id="GO:0005886">
    <property type="term" value="C:plasma membrane"/>
    <property type="evidence" value="ECO:0007669"/>
    <property type="project" value="UniProtKB-SubCell"/>
</dbReference>
<dbReference type="InterPro" id="IPR000515">
    <property type="entry name" value="MetI-like"/>
</dbReference>
<organism evidence="9 10">
    <name type="scientific">Halarsenatibacter silvermanii</name>
    <dbReference type="NCBI Taxonomy" id="321763"/>
    <lineage>
        <taxon>Bacteria</taxon>
        <taxon>Bacillati</taxon>
        <taxon>Bacillota</taxon>
        <taxon>Clostridia</taxon>
        <taxon>Halanaerobiales</taxon>
        <taxon>Halarsenatibacteraceae</taxon>
        <taxon>Halarsenatibacter</taxon>
    </lineage>
</organism>
<feature type="transmembrane region" description="Helical" evidence="7">
    <location>
        <begin position="75"/>
        <end position="99"/>
    </location>
</feature>
<proteinExistence type="inferred from homology"/>
<dbReference type="AlphaFoldDB" id="A0A1G9LZY9"/>
<gene>
    <name evidence="9" type="ORF">SAMN04488692_10750</name>
</gene>
<dbReference type="Gene3D" id="1.10.3720.10">
    <property type="entry name" value="MetI-like"/>
    <property type="match status" value="1"/>
</dbReference>
<dbReference type="STRING" id="321763.SAMN04488692_10750"/>
<dbReference type="Pfam" id="PF00528">
    <property type="entry name" value="BPD_transp_1"/>
    <property type="match status" value="1"/>
</dbReference>
<feature type="transmembrane region" description="Helical" evidence="7">
    <location>
        <begin position="247"/>
        <end position="268"/>
    </location>
</feature>
<accession>A0A1G9LZY9</accession>
<evidence type="ECO:0000256" key="7">
    <source>
        <dbReference type="RuleBase" id="RU363032"/>
    </source>
</evidence>
<feature type="transmembrane region" description="Helical" evidence="7">
    <location>
        <begin position="189"/>
        <end position="209"/>
    </location>
</feature>
<evidence type="ECO:0000256" key="6">
    <source>
        <dbReference type="ARBA" id="ARBA00023136"/>
    </source>
</evidence>
<dbReference type="Proteomes" id="UP000199476">
    <property type="component" value="Unassembled WGS sequence"/>
</dbReference>
<dbReference type="EMBL" id="FNGO01000007">
    <property type="protein sequence ID" value="SDL66995.1"/>
    <property type="molecule type" value="Genomic_DNA"/>
</dbReference>
<dbReference type="RefSeq" id="WP_089759353.1">
    <property type="nucleotide sequence ID" value="NZ_FNGO01000007.1"/>
</dbReference>
<dbReference type="PANTHER" id="PTHR32243:SF18">
    <property type="entry name" value="INNER MEMBRANE ABC TRANSPORTER PERMEASE PROTEIN YCJP"/>
    <property type="match status" value="1"/>
</dbReference>
<keyword evidence="10" id="KW-1185">Reference proteome</keyword>
<dbReference type="SUPFAM" id="SSF161098">
    <property type="entry name" value="MetI-like"/>
    <property type="match status" value="1"/>
</dbReference>
<evidence type="ECO:0000256" key="4">
    <source>
        <dbReference type="ARBA" id="ARBA00022692"/>
    </source>
</evidence>
<sequence length="283" mass="32503">MTKKVRNAFQYINRRLHWIAIFMLVFFTLFPLYWGITSSFKSYTAIYQVPPQLFPVNPLLRAYRYVFNFRGFYRFLFNSTFLAVTSSFLAVSLSVLAAYGFSRFKFKFSSIFFMMFLIPRIIPRASLIIPLFELWSGLGFLNSYVSLIVSYTATAIPLNTMVLTGFFGTIPTALEESAAIDGASMRQRIWHIILPLSKPAIITVSVMSLREAWNEFPFVLTLTTETAMRTLPYQLFMMRDAMGIEDWPVVLAFATVTIVPILVFYLIFQRTVTSGLIEGAIKE</sequence>
<dbReference type="PANTHER" id="PTHR32243">
    <property type="entry name" value="MALTOSE TRANSPORT SYSTEM PERMEASE-RELATED"/>
    <property type="match status" value="1"/>
</dbReference>
<keyword evidence="5 7" id="KW-1133">Transmembrane helix</keyword>
<keyword evidence="4 7" id="KW-0812">Transmembrane</keyword>
<feature type="transmembrane region" description="Helical" evidence="7">
    <location>
        <begin position="144"/>
        <end position="168"/>
    </location>
</feature>
<evidence type="ECO:0000256" key="2">
    <source>
        <dbReference type="ARBA" id="ARBA00022448"/>
    </source>
</evidence>
<evidence type="ECO:0000256" key="5">
    <source>
        <dbReference type="ARBA" id="ARBA00022989"/>
    </source>
</evidence>
<protein>
    <submittedName>
        <fullName evidence="9">Carbohydrate ABC transporter membrane protein 2, CUT1 family</fullName>
    </submittedName>
</protein>
<dbReference type="InterPro" id="IPR035906">
    <property type="entry name" value="MetI-like_sf"/>
</dbReference>